<dbReference type="Proteomes" id="UP000314987">
    <property type="component" value="Unassembled WGS sequence"/>
</dbReference>
<dbReference type="EC" id="1.1.1.300" evidence="4"/>
<reference evidence="9" key="3">
    <citation type="submission" date="2025-09" db="UniProtKB">
        <authorList>
            <consortium name="Ensembl"/>
        </authorList>
    </citation>
    <scope>IDENTIFICATION</scope>
</reference>
<dbReference type="InterPro" id="IPR011348">
    <property type="entry name" value="17beta_DH"/>
</dbReference>
<evidence type="ECO:0000313" key="9">
    <source>
        <dbReference type="Ensembl" id="ENSVURP00010007397.1"/>
    </source>
</evidence>
<evidence type="ECO:0000256" key="2">
    <source>
        <dbReference type="ARBA" id="ARBA00023002"/>
    </source>
</evidence>
<dbReference type="Pfam" id="PF00106">
    <property type="entry name" value="adh_short"/>
    <property type="match status" value="1"/>
</dbReference>
<dbReference type="SUPFAM" id="SSF51735">
    <property type="entry name" value="NAD(P)-binding Rossmann-fold domains"/>
    <property type="match status" value="1"/>
</dbReference>
<dbReference type="PRINTS" id="PR00080">
    <property type="entry name" value="SDRFAMILY"/>
</dbReference>
<keyword evidence="2 4" id="KW-0560">Oxidoreductase</keyword>
<dbReference type="OMA" id="IMFNDIY"/>
<keyword evidence="4" id="KW-0521">NADP</keyword>
<reference evidence="10" key="1">
    <citation type="submission" date="2018-12" db="EMBL/GenBank/DDBJ databases">
        <authorList>
            <person name="Yazar S."/>
        </authorList>
    </citation>
    <scope>NUCLEOTIDE SEQUENCE [LARGE SCALE GENOMIC DNA]</scope>
</reference>
<dbReference type="GO" id="GO:0016020">
    <property type="term" value="C:membrane"/>
    <property type="evidence" value="ECO:0007669"/>
    <property type="project" value="UniProtKB-SubCell"/>
</dbReference>
<reference evidence="9" key="2">
    <citation type="submission" date="2025-08" db="UniProtKB">
        <authorList>
            <consortium name="Ensembl"/>
        </authorList>
    </citation>
    <scope>IDENTIFICATION</scope>
</reference>
<dbReference type="STRING" id="29139.ENSVURP00010007397"/>
<evidence type="ECO:0000313" key="10">
    <source>
        <dbReference type="Proteomes" id="UP000314987"/>
    </source>
</evidence>
<evidence type="ECO:0000256" key="4">
    <source>
        <dbReference type="PIRNR" id="PIRNR000095"/>
    </source>
</evidence>
<feature type="binding site" evidence="6">
    <location>
        <position position="141"/>
    </location>
    <ligand>
        <name>substrate</name>
    </ligand>
</feature>
<feature type="signal peptide" evidence="8">
    <location>
        <begin position="1"/>
        <end position="20"/>
    </location>
</feature>
<feature type="chain" id="PRO_5021443298" description="Retinol dehydrogenase" evidence="8">
    <location>
        <begin position="21"/>
        <end position="340"/>
    </location>
</feature>
<sequence length="340" mass="36762">MAPRTVLITGCSSGIGLALAVRLATDSQGRFKVLATMRDLSCRGPLEEAAGSALGQTLEIEQLDVCDEGSITRCLDKLPGQYVDILVSNAGIGLIGPLESLSLDDMRQVMDTNFFGLVQLVRALMPAMKRQRRGHIVVISSIMGLQGIMFNDIYAASKFAVEGFCESLLVQALRFNISVTLVEPGPVTSEFEGKLYSGVEQVDCVGTDSETADIFTRIYLPNSRALFASLSQSPEDVAEVGHTLKVICARRPPFRHQTNPAYTPMLALKRADPSGELAGAAFYSLVFRHGPLLRASLHAVRLCRWKARKLRQALRLLGLSRTGSPWSPACPSAPPDSGQA</sequence>
<dbReference type="GO" id="GO:0005829">
    <property type="term" value="C:cytosol"/>
    <property type="evidence" value="ECO:0007669"/>
    <property type="project" value="TreeGrafter"/>
</dbReference>
<evidence type="ECO:0000256" key="7">
    <source>
        <dbReference type="RuleBase" id="RU000363"/>
    </source>
</evidence>
<comment type="similarity">
    <text evidence="1 4 7">Belongs to the short-chain dehydrogenases/reductases (SDR) family.</text>
</comment>
<dbReference type="GO" id="GO:0006703">
    <property type="term" value="P:estrogen biosynthetic process"/>
    <property type="evidence" value="ECO:0007669"/>
    <property type="project" value="InterPro"/>
</dbReference>
<comment type="catalytic activity">
    <reaction evidence="4">
        <text>all-trans-retinol + NADP(+) = all-trans-retinal + NADPH + H(+)</text>
        <dbReference type="Rhea" id="RHEA:25033"/>
        <dbReference type="ChEBI" id="CHEBI:15378"/>
        <dbReference type="ChEBI" id="CHEBI:17336"/>
        <dbReference type="ChEBI" id="CHEBI:17898"/>
        <dbReference type="ChEBI" id="CHEBI:57783"/>
        <dbReference type="ChEBI" id="CHEBI:58349"/>
        <dbReference type="EC" id="1.1.1.300"/>
    </reaction>
</comment>
<dbReference type="PANTHER" id="PTHR43391">
    <property type="entry name" value="RETINOL DEHYDROGENASE-RELATED"/>
    <property type="match status" value="1"/>
</dbReference>
<dbReference type="Gene3D" id="3.40.50.720">
    <property type="entry name" value="NAD(P)-binding Rossmann-like Domain"/>
    <property type="match status" value="1"/>
</dbReference>
<dbReference type="InterPro" id="IPR002347">
    <property type="entry name" value="SDR_fam"/>
</dbReference>
<keyword evidence="8" id="KW-0732">Signal</keyword>
<comment type="function">
    <text evidence="4">Retinol dehydrogenase with a clear preference for NADP. Converts all-trans-retinal to all-trans-retinol. May play a role in the regeneration of visual pigment at high light intensity.</text>
</comment>
<dbReference type="PANTHER" id="PTHR43391:SF93">
    <property type="entry name" value="RETINOL DEHYDROGENASE 8"/>
    <property type="match status" value="1"/>
</dbReference>
<evidence type="ECO:0000256" key="5">
    <source>
        <dbReference type="PIRSR" id="PIRSR000095-1"/>
    </source>
</evidence>
<dbReference type="AlphaFoldDB" id="A0A4X2KDG9"/>
<feature type="binding site" evidence="6">
    <location>
        <begin position="10"/>
        <end position="38"/>
    </location>
    <ligand>
        <name>NADP(+)</name>
        <dbReference type="ChEBI" id="CHEBI:58349"/>
    </ligand>
</feature>
<feature type="binding site" evidence="6">
    <location>
        <position position="64"/>
    </location>
    <ligand>
        <name>NADP(+)</name>
        <dbReference type="ChEBI" id="CHEBI:58349"/>
    </ligand>
</feature>
<dbReference type="InterPro" id="IPR036291">
    <property type="entry name" value="NAD(P)-bd_dom_sf"/>
</dbReference>
<feature type="binding site" evidence="6">
    <location>
        <position position="158"/>
    </location>
    <ligand>
        <name>NADP(+)</name>
        <dbReference type="ChEBI" id="CHEBI:58349"/>
    </ligand>
</feature>
<keyword evidence="10" id="KW-1185">Reference proteome</keyword>
<keyword evidence="4" id="KW-0716">Sensory transduction</keyword>
<dbReference type="PRINTS" id="PR00081">
    <property type="entry name" value="GDHRDH"/>
</dbReference>
<proteinExistence type="inferred from homology"/>
<accession>A0A4X2KDG9</accession>
<name>A0A4X2KDG9_VOMUR</name>
<comment type="subcellular location">
    <subcellularLocation>
        <location evidence="4">Membrane</location>
    </subcellularLocation>
</comment>
<evidence type="ECO:0000256" key="6">
    <source>
        <dbReference type="PIRSR" id="PIRSR000095-2"/>
    </source>
</evidence>
<evidence type="ECO:0000256" key="1">
    <source>
        <dbReference type="ARBA" id="ARBA00006484"/>
    </source>
</evidence>
<keyword evidence="3" id="KW-0443">Lipid metabolism</keyword>
<dbReference type="PIRSF" id="PIRSF000095">
    <property type="entry name" value="17beta-HSD"/>
    <property type="match status" value="1"/>
</dbReference>
<dbReference type="Ensembl" id="ENSVURT00010008358.1">
    <property type="protein sequence ID" value="ENSVURP00010007397.1"/>
    <property type="gene ID" value="ENSVURG00010005703.1"/>
</dbReference>
<gene>
    <name evidence="9" type="primary">LOC114051052</name>
</gene>
<dbReference type="GO" id="GO:0004303">
    <property type="term" value="F:estradiol 17-beta-dehydrogenase [NAD(P)+] activity"/>
    <property type="evidence" value="ECO:0007669"/>
    <property type="project" value="InterPro"/>
</dbReference>
<organism evidence="9 10">
    <name type="scientific">Vombatus ursinus</name>
    <name type="common">Common wombat</name>
    <dbReference type="NCBI Taxonomy" id="29139"/>
    <lineage>
        <taxon>Eukaryota</taxon>
        <taxon>Metazoa</taxon>
        <taxon>Chordata</taxon>
        <taxon>Craniata</taxon>
        <taxon>Vertebrata</taxon>
        <taxon>Euteleostomi</taxon>
        <taxon>Mammalia</taxon>
        <taxon>Metatheria</taxon>
        <taxon>Diprotodontia</taxon>
        <taxon>Vombatidae</taxon>
        <taxon>Vombatus</taxon>
    </lineage>
</organism>
<protein>
    <recommendedName>
        <fullName evidence="4">Retinol dehydrogenase</fullName>
        <ecNumber evidence="4">1.1.1.300</ecNumber>
    </recommendedName>
</protein>
<keyword evidence="4" id="KW-0472">Membrane</keyword>
<feature type="active site" description="Proton acceptor" evidence="5">
    <location>
        <position position="154"/>
    </location>
</feature>
<dbReference type="GeneTree" id="ENSGT00940000155412"/>
<dbReference type="GO" id="GO:0052650">
    <property type="term" value="F:all-trans-retinol dehydrogenase (NADP+) activity"/>
    <property type="evidence" value="ECO:0007669"/>
    <property type="project" value="UniProtKB-UniRule"/>
</dbReference>
<evidence type="ECO:0000256" key="8">
    <source>
        <dbReference type="SAM" id="SignalP"/>
    </source>
</evidence>
<evidence type="ECO:0000256" key="3">
    <source>
        <dbReference type="ARBA" id="ARBA00023098"/>
    </source>
</evidence>